<dbReference type="Pfam" id="PF01867">
    <property type="entry name" value="Cas_Cas1"/>
    <property type="match status" value="1"/>
</dbReference>
<evidence type="ECO:0000256" key="7">
    <source>
        <dbReference type="ARBA" id="ARBA00023125"/>
    </source>
</evidence>
<dbReference type="EC" id="3.1.-.-" evidence="10"/>
<feature type="binding site" evidence="10">
    <location>
        <position position="250"/>
    </location>
    <ligand>
        <name>Mn(2+)</name>
        <dbReference type="ChEBI" id="CHEBI:29035"/>
    </ligand>
</feature>
<keyword evidence="4 10" id="KW-0378">Hydrolase</keyword>
<dbReference type="GO" id="GO:0003677">
    <property type="term" value="F:DNA binding"/>
    <property type="evidence" value="ECO:0007669"/>
    <property type="project" value="UniProtKB-KW"/>
</dbReference>
<dbReference type="RefSeq" id="WP_014624032.1">
    <property type="nucleotide sequence ID" value="NC_017583.1"/>
</dbReference>
<evidence type="ECO:0000313" key="12">
    <source>
        <dbReference type="Proteomes" id="UP000007254"/>
    </source>
</evidence>
<evidence type="ECO:0000256" key="4">
    <source>
        <dbReference type="ARBA" id="ARBA00022801"/>
    </source>
</evidence>
<dbReference type="GO" id="GO:0016787">
    <property type="term" value="F:hydrolase activity"/>
    <property type="evidence" value="ECO:0007669"/>
    <property type="project" value="UniProtKB-KW"/>
</dbReference>
<dbReference type="InterPro" id="IPR042206">
    <property type="entry name" value="CRISPR-assoc_Cas1_C"/>
</dbReference>
<dbReference type="GO" id="GO:0043571">
    <property type="term" value="P:maintenance of CRISPR repeat elements"/>
    <property type="evidence" value="ECO:0007669"/>
    <property type="project" value="UniProtKB-UniRule"/>
</dbReference>
<evidence type="ECO:0000256" key="3">
    <source>
        <dbReference type="ARBA" id="ARBA00022759"/>
    </source>
</evidence>
<dbReference type="EMBL" id="CP002903">
    <property type="protein sequence ID" value="AEJ60633.1"/>
    <property type="molecule type" value="Genomic_DNA"/>
</dbReference>
<keyword evidence="3 10" id="KW-0255">Endonuclease</keyword>
<dbReference type="GO" id="GO:0004520">
    <property type="term" value="F:DNA endonuclease activity"/>
    <property type="evidence" value="ECO:0007669"/>
    <property type="project" value="InterPro"/>
</dbReference>
<dbReference type="PANTHER" id="PTHR34353">
    <property type="entry name" value="CRISPR-ASSOCIATED ENDONUCLEASE CAS1 1"/>
    <property type="match status" value="1"/>
</dbReference>
<evidence type="ECO:0000256" key="9">
    <source>
        <dbReference type="ARBA" id="ARBA00038592"/>
    </source>
</evidence>
<feature type="binding site" evidence="10">
    <location>
        <position position="235"/>
    </location>
    <ligand>
        <name>Mn(2+)</name>
        <dbReference type="ChEBI" id="CHEBI:29035"/>
    </ligand>
</feature>
<dbReference type="AlphaFoldDB" id="G0GE01"/>
<accession>G0GE01</accession>
<comment type="cofactor">
    <cofactor evidence="10">
        <name>Mg(2+)</name>
        <dbReference type="ChEBI" id="CHEBI:18420"/>
    </cofactor>
    <cofactor evidence="10">
        <name>Mn(2+)</name>
        <dbReference type="ChEBI" id="CHEBI:29035"/>
    </cofactor>
</comment>
<name>G0GE01_WINT7</name>
<evidence type="ECO:0000256" key="6">
    <source>
        <dbReference type="ARBA" id="ARBA00023118"/>
    </source>
</evidence>
<comment type="function">
    <text evidence="10">CRISPR (clustered regularly interspaced short palindromic repeat), is an adaptive immune system that provides protection against mobile genetic elements (viruses, transposable elements and conjugative plasmids). CRISPR clusters contain spacers, sequences complementary to antecedent mobile elements, and target invading nucleic acids. CRISPR clusters are transcribed and processed into CRISPR RNA (crRNA). Acts as a dsDNA endonuclease. Involved in the integration of spacer DNA into the CRISPR cassette.</text>
</comment>
<dbReference type="HOGENOM" id="CLU_052779_1_0_12"/>
<dbReference type="NCBIfam" id="TIGR03640">
    <property type="entry name" value="cas1_DVULG"/>
    <property type="match status" value="1"/>
</dbReference>
<keyword evidence="5 10" id="KW-0460">Magnesium</keyword>
<comment type="similarity">
    <text evidence="10">Belongs to the CRISPR-associated endonuclease Cas1 family.</text>
</comment>
<evidence type="ECO:0000256" key="2">
    <source>
        <dbReference type="ARBA" id="ARBA00022723"/>
    </source>
</evidence>
<dbReference type="GO" id="GO:0051607">
    <property type="term" value="P:defense response to virus"/>
    <property type="evidence" value="ECO:0007669"/>
    <property type="project" value="UniProtKB-UniRule"/>
</dbReference>
<keyword evidence="8 10" id="KW-0464">Manganese</keyword>
<dbReference type="InterPro" id="IPR050646">
    <property type="entry name" value="Cas1"/>
</dbReference>
<protein>
    <recommendedName>
        <fullName evidence="10">CRISPR-associated endonuclease Cas1</fullName>
        <ecNumber evidence="10">3.1.-.-</ecNumber>
    </recommendedName>
</protein>
<evidence type="ECO:0000256" key="1">
    <source>
        <dbReference type="ARBA" id="ARBA00022722"/>
    </source>
</evidence>
<sequence>MKRLLNTLFITTEKLYLKKDHECVAIFQKKRLLTRIPLIQLSQIVCFGNVLVTPFLLGHCGKNGISVSFFSRNGRFLARATGPTRGNVLLRREQYRIADSEERSLPIVRTVILAKIHNSRRVLQRAFQDHGEKITDPKRFQRAIGLLLRLKERVARTPTITELRGIEGDASRLYFTLFDQCITSQKADFFFHERSRRPPLDRMNALLSFLYTLLYCDMISALEAVGLDPAVGFLHKDRSGRASLALDLIEELRAYLGDRIALSLVNLRQIKAEDFELLDNGAVFLTEKGRKKVLTAYQQRKQEEITHPFLGEKIPIGLLFYVQGLLLARYIRGDLDGYPAFFWK</sequence>
<evidence type="ECO:0000256" key="10">
    <source>
        <dbReference type="HAMAP-Rule" id="MF_01470"/>
    </source>
</evidence>
<keyword evidence="2 10" id="KW-0479">Metal-binding</keyword>
<gene>
    <name evidence="10" type="primary">cas1</name>
    <name evidence="11" type="ordered locus">Spith_0348</name>
</gene>
<dbReference type="InterPro" id="IPR002729">
    <property type="entry name" value="CRISPR-assoc_Cas1"/>
</dbReference>
<keyword evidence="7 10" id="KW-0238">DNA-binding</keyword>
<dbReference type="CDD" id="cd09721">
    <property type="entry name" value="Cas1_I-C"/>
    <property type="match status" value="1"/>
</dbReference>
<dbReference type="STRING" id="869211.Spith_0348"/>
<dbReference type="OrthoDB" id="9803119at2"/>
<evidence type="ECO:0000256" key="5">
    <source>
        <dbReference type="ARBA" id="ARBA00022842"/>
    </source>
</evidence>
<evidence type="ECO:0000256" key="8">
    <source>
        <dbReference type="ARBA" id="ARBA00023211"/>
    </source>
</evidence>
<dbReference type="HAMAP" id="MF_01470">
    <property type="entry name" value="Cas1"/>
    <property type="match status" value="1"/>
</dbReference>
<dbReference type="InterPro" id="IPR042211">
    <property type="entry name" value="CRISPR-assoc_Cas1_N"/>
</dbReference>
<dbReference type="Gene3D" id="3.100.10.20">
    <property type="entry name" value="CRISPR-associated endonuclease Cas1, N-terminal domain"/>
    <property type="match status" value="1"/>
</dbReference>
<dbReference type="KEGG" id="stq:Spith_0348"/>
<dbReference type="Proteomes" id="UP000007254">
    <property type="component" value="Chromosome"/>
</dbReference>
<proteinExistence type="inferred from homology"/>
<dbReference type="PANTHER" id="PTHR34353:SF2">
    <property type="entry name" value="CRISPR-ASSOCIATED ENDONUCLEASE CAS1 1"/>
    <property type="match status" value="1"/>
</dbReference>
<evidence type="ECO:0000313" key="11">
    <source>
        <dbReference type="EMBL" id="AEJ60633.1"/>
    </source>
</evidence>
<organism evidence="11 12">
    <name type="scientific">Winmispira thermophila (strain ATCC 700085 / DSM 6578 / Z-1203)</name>
    <name type="common">Spirochaeta thermophila</name>
    <dbReference type="NCBI Taxonomy" id="869211"/>
    <lineage>
        <taxon>Bacteria</taxon>
        <taxon>Pseudomonadati</taxon>
        <taxon>Spirochaetota</taxon>
        <taxon>Spirochaetia</taxon>
        <taxon>Winmispirales</taxon>
        <taxon>Winmispiraceae</taxon>
        <taxon>Winmispira</taxon>
    </lineage>
</organism>
<dbReference type="Gene3D" id="1.20.120.920">
    <property type="entry name" value="CRISPR-associated endonuclease Cas1, C-terminal domain"/>
    <property type="match status" value="1"/>
</dbReference>
<dbReference type="InterPro" id="IPR019856">
    <property type="entry name" value="CRISPR-assoc_Cas1_DVULG"/>
</dbReference>
<reference evidence="11 12" key="1">
    <citation type="submission" date="2011-06" db="EMBL/GenBank/DDBJ databases">
        <title>The complete genome of Spirochaeta thermophila DSM 6578.</title>
        <authorList>
            <consortium name="US DOE Joint Genome Institute (JGI-PGF)"/>
            <person name="Lucas S."/>
            <person name="Lapidus A."/>
            <person name="Bruce D."/>
            <person name="Goodwin L."/>
            <person name="Pitluck S."/>
            <person name="Peters L."/>
            <person name="Kyrpides N."/>
            <person name="Mavromatis K."/>
            <person name="Ivanova N."/>
            <person name="Mikailova N."/>
            <person name="Pagani I."/>
            <person name="Chertkov O."/>
            <person name="Detter J.C."/>
            <person name="Tapia R."/>
            <person name="Han C."/>
            <person name="Land M."/>
            <person name="Hauser L."/>
            <person name="Markowitz V."/>
            <person name="Cheng J.-F."/>
            <person name="Hugenholtz P."/>
            <person name="Woyke T."/>
            <person name="Wu D."/>
            <person name="Spring S."/>
            <person name="Merkhoffer B."/>
            <person name="Schneider S."/>
            <person name="Klenk H.-P."/>
            <person name="Eisen J.A."/>
        </authorList>
    </citation>
    <scope>NUCLEOTIDE SEQUENCE [LARGE SCALE GENOMIC DNA]</scope>
    <source>
        <strain evidence="12">ATCC 700085 / DSM 6578 / Z-1203</strain>
    </source>
</reference>
<dbReference type="GO" id="GO:0046872">
    <property type="term" value="F:metal ion binding"/>
    <property type="evidence" value="ECO:0007669"/>
    <property type="project" value="UniProtKB-UniRule"/>
</dbReference>
<dbReference type="NCBIfam" id="TIGR00287">
    <property type="entry name" value="cas1"/>
    <property type="match status" value="1"/>
</dbReference>
<keyword evidence="6 10" id="KW-0051">Antiviral defense</keyword>
<keyword evidence="1 10" id="KW-0540">Nuclease</keyword>
<comment type="subunit">
    <text evidence="9 10">Homodimer, forms a heterotetramer with a Cas2 homodimer.</text>
</comment>
<keyword evidence="12" id="KW-1185">Reference proteome</keyword>
<feature type="binding site" evidence="10">
    <location>
        <position position="167"/>
    </location>
    <ligand>
        <name>Mn(2+)</name>
        <dbReference type="ChEBI" id="CHEBI:29035"/>
    </ligand>
</feature>